<dbReference type="AlphaFoldDB" id="A0AAE0VT71"/>
<dbReference type="EMBL" id="JAEAOA010000745">
    <property type="protein sequence ID" value="KAK3588135.1"/>
    <property type="molecule type" value="Genomic_DNA"/>
</dbReference>
<feature type="coiled-coil region" evidence="1">
    <location>
        <begin position="77"/>
        <end position="118"/>
    </location>
</feature>
<reference evidence="3" key="1">
    <citation type="journal article" date="2021" name="Genome Biol. Evol.">
        <title>A High-Quality Reference Genome for a Parasitic Bivalve with Doubly Uniparental Inheritance (Bivalvia: Unionida).</title>
        <authorList>
            <person name="Smith C.H."/>
        </authorList>
    </citation>
    <scope>NUCLEOTIDE SEQUENCE</scope>
    <source>
        <strain evidence="3">CHS0354</strain>
    </source>
</reference>
<evidence type="ECO:0000256" key="2">
    <source>
        <dbReference type="SAM" id="MobiDB-lite"/>
    </source>
</evidence>
<accession>A0AAE0VT71</accession>
<comment type="caution">
    <text evidence="3">The sequence shown here is derived from an EMBL/GenBank/DDBJ whole genome shotgun (WGS) entry which is preliminary data.</text>
</comment>
<evidence type="ECO:0000313" key="4">
    <source>
        <dbReference type="Proteomes" id="UP001195483"/>
    </source>
</evidence>
<feature type="compositionally biased region" description="Low complexity" evidence="2">
    <location>
        <begin position="22"/>
        <end position="32"/>
    </location>
</feature>
<proteinExistence type="predicted"/>
<dbReference type="Proteomes" id="UP001195483">
    <property type="component" value="Unassembled WGS sequence"/>
</dbReference>
<reference evidence="3" key="2">
    <citation type="journal article" date="2021" name="Genome Biol. Evol.">
        <title>Developing a high-quality reference genome for a parasitic bivalve with doubly uniparental inheritance (Bivalvia: Unionida).</title>
        <authorList>
            <person name="Smith C.H."/>
        </authorList>
    </citation>
    <scope>NUCLEOTIDE SEQUENCE</scope>
    <source>
        <strain evidence="3">CHS0354</strain>
        <tissue evidence="3">Mantle</tissue>
    </source>
</reference>
<feature type="region of interest" description="Disordered" evidence="2">
    <location>
        <begin position="1"/>
        <end position="32"/>
    </location>
</feature>
<gene>
    <name evidence="3" type="ORF">CHS0354_012192</name>
</gene>
<evidence type="ECO:0000313" key="3">
    <source>
        <dbReference type="EMBL" id="KAK3588135.1"/>
    </source>
</evidence>
<feature type="compositionally biased region" description="Polar residues" evidence="2">
    <location>
        <begin position="1"/>
        <end position="10"/>
    </location>
</feature>
<keyword evidence="1" id="KW-0175">Coiled coil</keyword>
<keyword evidence="4" id="KW-1185">Reference proteome</keyword>
<protein>
    <submittedName>
        <fullName evidence="3">Uncharacterized protein</fullName>
    </submittedName>
</protein>
<feature type="region of interest" description="Disordered" evidence="2">
    <location>
        <begin position="50"/>
        <end position="70"/>
    </location>
</feature>
<sequence length="123" mass="13271">MQDTSPSSKGTRYGSLHTGQHISGISQLSSPSSWINMKCFGYEKTLSPKIRPTSPMSHVRKSSSRRNLEPAGANCELEGANCELEGENCELEGANCKLEGANCELEGANYELEGANCELEGEN</sequence>
<organism evidence="3 4">
    <name type="scientific">Potamilus streckersoni</name>
    <dbReference type="NCBI Taxonomy" id="2493646"/>
    <lineage>
        <taxon>Eukaryota</taxon>
        <taxon>Metazoa</taxon>
        <taxon>Spiralia</taxon>
        <taxon>Lophotrochozoa</taxon>
        <taxon>Mollusca</taxon>
        <taxon>Bivalvia</taxon>
        <taxon>Autobranchia</taxon>
        <taxon>Heteroconchia</taxon>
        <taxon>Palaeoheterodonta</taxon>
        <taxon>Unionida</taxon>
        <taxon>Unionoidea</taxon>
        <taxon>Unionidae</taxon>
        <taxon>Ambleminae</taxon>
        <taxon>Lampsilini</taxon>
        <taxon>Potamilus</taxon>
    </lineage>
</organism>
<name>A0AAE0VT71_9BIVA</name>
<reference evidence="3" key="3">
    <citation type="submission" date="2023-05" db="EMBL/GenBank/DDBJ databases">
        <authorList>
            <person name="Smith C.H."/>
        </authorList>
    </citation>
    <scope>NUCLEOTIDE SEQUENCE</scope>
    <source>
        <strain evidence="3">CHS0354</strain>
        <tissue evidence="3">Mantle</tissue>
    </source>
</reference>
<evidence type="ECO:0000256" key="1">
    <source>
        <dbReference type="SAM" id="Coils"/>
    </source>
</evidence>